<protein>
    <submittedName>
        <fullName evidence="2">Lipoprotein</fullName>
    </submittedName>
</protein>
<dbReference type="Pfam" id="PF12146">
    <property type="entry name" value="Hydrolase_4"/>
    <property type="match status" value="1"/>
</dbReference>
<dbReference type="Gene3D" id="3.40.50.1820">
    <property type="entry name" value="alpha/beta hydrolase"/>
    <property type="match status" value="1"/>
</dbReference>
<comment type="caution">
    <text evidence="2">The sequence shown here is derived from an EMBL/GenBank/DDBJ whole genome shotgun (WGS) entry which is preliminary data.</text>
</comment>
<reference evidence="2" key="1">
    <citation type="journal article" date="2012" name="PLoS ONE">
        <title>Gene sets for utilization of primary and secondary nutrition supplies in the distal gut of endangered iberian lynx.</title>
        <authorList>
            <person name="Alcaide M."/>
            <person name="Messina E."/>
            <person name="Richter M."/>
            <person name="Bargiela R."/>
            <person name="Peplies J."/>
            <person name="Huws S.A."/>
            <person name="Newbold C.J."/>
            <person name="Golyshin P.N."/>
            <person name="Simon M.A."/>
            <person name="Lopez G."/>
            <person name="Yakimov M.M."/>
            <person name="Ferrer M."/>
        </authorList>
    </citation>
    <scope>NUCLEOTIDE SEQUENCE</scope>
</reference>
<proteinExistence type="predicted"/>
<dbReference type="InterPro" id="IPR022742">
    <property type="entry name" value="Hydrolase_4"/>
</dbReference>
<dbReference type="EMBL" id="AMCI01000505">
    <property type="protein sequence ID" value="EJX08930.1"/>
    <property type="molecule type" value="Genomic_DNA"/>
</dbReference>
<dbReference type="InterPro" id="IPR029058">
    <property type="entry name" value="AB_hydrolase_fold"/>
</dbReference>
<dbReference type="PANTHER" id="PTHR43265">
    <property type="entry name" value="ESTERASE ESTD"/>
    <property type="match status" value="1"/>
</dbReference>
<accession>J9H4Y8</accession>
<sequence>MKQNYFKWICLSIGCILSLQTIAQEGTWWGKLELPGNSITLVFHLDTDHSTIDSPDQGVKDVPLKRDEASIPNVSFTVPSIGATFTGVWLGKQITGIFTQHGYKFPLTLIPGRAPVRNRPQTPQPPFPYTCEEVTFTNGDAILKGTLTLPPNCNKNTPVCILITGSGLQNRDEELFGHKPFAVIADAFARNGIASLRYDDRGFGESTGDLILVTTEDLKNDARAGIQFLRERFDKVGVLGHSEGGTIALMLAAEQQADWVISLAGMTISGEATLLAQNRQLLQKNEHTAQVTDAYLKALQTVFNQLIQGEKPVLPDVSALPDELKTNLQQVVKTSDTPYLRYFLKLNIADKLPLIKCPILALNGTKDTQVDYQTNLSVLKKKIQRTLLTAHPCEGLNHLFQHCSTGAVEEYKDIEETFAPEVLQQMIKWIW</sequence>
<name>J9H4Y8_9ZZZZ</name>
<dbReference type="InterPro" id="IPR053145">
    <property type="entry name" value="AB_hydrolase_Est10"/>
</dbReference>
<dbReference type="AlphaFoldDB" id="J9H4Y8"/>
<evidence type="ECO:0000259" key="1">
    <source>
        <dbReference type="Pfam" id="PF12146"/>
    </source>
</evidence>
<organism evidence="2">
    <name type="scientific">gut metagenome</name>
    <dbReference type="NCBI Taxonomy" id="749906"/>
    <lineage>
        <taxon>unclassified sequences</taxon>
        <taxon>metagenomes</taxon>
        <taxon>organismal metagenomes</taxon>
    </lineage>
</organism>
<evidence type="ECO:0000313" key="2">
    <source>
        <dbReference type="EMBL" id="EJX08930.1"/>
    </source>
</evidence>
<feature type="domain" description="Serine aminopeptidase S33" evidence="1">
    <location>
        <begin position="182"/>
        <end position="398"/>
    </location>
</feature>
<keyword evidence="2" id="KW-0449">Lipoprotein</keyword>
<gene>
    <name evidence="2" type="ORF">EVA_02959</name>
</gene>
<dbReference type="PANTHER" id="PTHR43265:SF1">
    <property type="entry name" value="ESTERASE ESTD"/>
    <property type="match status" value="1"/>
</dbReference>
<dbReference type="GO" id="GO:0052689">
    <property type="term" value="F:carboxylic ester hydrolase activity"/>
    <property type="evidence" value="ECO:0007669"/>
    <property type="project" value="TreeGrafter"/>
</dbReference>
<dbReference type="SUPFAM" id="SSF53474">
    <property type="entry name" value="alpha/beta-Hydrolases"/>
    <property type="match status" value="1"/>
</dbReference>